<dbReference type="PROSITE" id="PS50977">
    <property type="entry name" value="HTH_TETR_2"/>
    <property type="match status" value="1"/>
</dbReference>
<evidence type="ECO:0000256" key="4">
    <source>
        <dbReference type="PROSITE-ProRule" id="PRU00335"/>
    </source>
</evidence>
<reference evidence="7 8" key="1">
    <citation type="submission" date="2023-11" db="EMBL/GenBank/DDBJ databases">
        <authorList>
            <person name="Xu M."/>
            <person name="Jiang T."/>
        </authorList>
    </citation>
    <scope>NUCLEOTIDE SEQUENCE [LARGE SCALE GENOMIC DNA]</scope>
    <source>
        <strain evidence="7 8">SD</strain>
    </source>
</reference>
<comment type="caution">
    <text evidence="7">The sequence shown here is derived from an EMBL/GenBank/DDBJ whole genome shotgun (WGS) entry which is preliminary data.</text>
</comment>
<protein>
    <submittedName>
        <fullName evidence="7">TetR/AcrR family transcriptional regulator</fullName>
    </submittedName>
</protein>
<dbReference type="InterPro" id="IPR001647">
    <property type="entry name" value="HTH_TetR"/>
</dbReference>
<feature type="DNA-binding region" description="H-T-H motif" evidence="4">
    <location>
        <begin position="44"/>
        <end position="63"/>
    </location>
</feature>
<feature type="domain" description="HTH tetR-type" evidence="6">
    <location>
        <begin position="21"/>
        <end position="81"/>
    </location>
</feature>
<dbReference type="PRINTS" id="PR00455">
    <property type="entry name" value="HTHTETR"/>
</dbReference>
<evidence type="ECO:0000256" key="5">
    <source>
        <dbReference type="SAM" id="MobiDB-lite"/>
    </source>
</evidence>
<dbReference type="Proteomes" id="UP001277761">
    <property type="component" value="Unassembled WGS sequence"/>
</dbReference>
<dbReference type="Gene3D" id="1.10.357.10">
    <property type="entry name" value="Tetracycline Repressor, domain 2"/>
    <property type="match status" value="1"/>
</dbReference>
<keyword evidence="2 4" id="KW-0238">DNA-binding</keyword>
<evidence type="ECO:0000259" key="6">
    <source>
        <dbReference type="PROSITE" id="PS50977"/>
    </source>
</evidence>
<evidence type="ECO:0000256" key="2">
    <source>
        <dbReference type="ARBA" id="ARBA00023125"/>
    </source>
</evidence>
<dbReference type="EMBL" id="JAXAVX010000003">
    <property type="protein sequence ID" value="MDX8151773.1"/>
    <property type="molecule type" value="Genomic_DNA"/>
</dbReference>
<dbReference type="Pfam" id="PF00440">
    <property type="entry name" value="TetR_N"/>
    <property type="match status" value="1"/>
</dbReference>
<name>A0ABU4VLM4_9ACTN</name>
<keyword evidence="1" id="KW-0805">Transcription regulation</keyword>
<feature type="region of interest" description="Disordered" evidence="5">
    <location>
        <begin position="1"/>
        <end position="22"/>
    </location>
</feature>
<accession>A0ABU4VLM4</accession>
<organism evidence="7 8">
    <name type="scientific">Patulibacter brassicae</name>
    <dbReference type="NCBI Taxonomy" id="1705717"/>
    <lineage>
        <taxon>Bacteria</taxon>
        <taxon>Bacillati</taxon>
        <taxon>Actinomycetota</taxon>
        <taxon>Thermoleophilia</taxon>
        <taxon>Solirubrobacterales</taxon>
        <taxon>Patulibacteraceae</taxon>
        <taxon>Patulibacter</taxon>
    </lineage>
</organism>
<dbReference type="SUPFAM" id="SSF46689">
    <property type="entry name" value="Homeodomain-like"/>
    <property type="match status" value="1"/>
</dbReference>
<sequence>MIDEDRADGAHPPRTRAAQRERTREAIVAATAGVLVDDGYADLTTRRVAQRAGVAQSTVMHHFPTREELLVAAVELLALRLAAQAFERLDLTGLRTPALRSSVLDEVWREFTSPESLAVAQMWAAVWVEPELVPTLRELESRITGLLLQNAVVLFPEWRDDPRLPAAIDASIALVRGLTSAVPIWGADALAGRFEQIKPIMLQAAAAILDDPA</sequence>
<evidence type="ECO:0000256" key="1">
    <source>
        <dbReference type="ARBA" id="ARBA00023015"/>
    </source>
</evidence>
<keyword evidence="3" id="KW-0804">Transcription</keyword>
<evidence type="ECO:0000313" key="8">
    <source>
        <dbReference type="Proteomes" id="UP001277761"/>
    </source>
</evidence>
<evidence type="ECO:0000313" key="7">
    <source>
        <dbReference type="EMBL" id="MDX8151773.1"/>
    </source>
</evidence>
<proteinExistence type="predicted"/>
<dbReference type="InterPro" id="IPR009057">
    <property type="entry name" value="Homeodomain-like_sf"/>
</dbReference>
<gene>
    <name evidence="7" type="ORF">SK069_09225</name>
</gene>
<dbReference type="RefSeq" id="WP_319953925.1">
    <property type="nucleotide sequence ID" value="NZ_JAXAVX010000003.1"/>
</dbReference>
<evidence type="ECO:0000256" key="3">
    <source>
        <dbReference type="ARBA" id="ARBA00023163"/>
    </source>
</evidence>
<dbReference type="PANTHER" id="PTHR30055">
    <property type="entry name" value="HTH-TYPE TRANSCRIPTIONAL REGULATOR RUTR"/>
    <property type="match status" value="1"/>
</dbReference>
<keyword evidence="8" id="KW-1185">Reference proteome</keyword>
<dbReference type="PANTHER" id="PTHR30055:SF234">
    <property type="entry name" value="HTH-TYPE TRANSCRIPTIONAL REGULATOR BETI"/>
    <property type="match status" value="1"/>
</dbReference>
<dbReference type="InterPro" id="IPR050109">
    <property type="entry name" value="HTH-type_TetR-like_transc_reg"/>
</dbReference>